<protein>
    <submittedName>
        <fullName evidence="2">Glycosyltransferase involved in cell wall bisynthesis</fullName>
    </submittedName>
</protein>
<gene>
    <name evidence="2" type="ORF">SAMN05444143_101820</name>
</gene>
<accession>A0A1I4SH07</accession>
<keyword evidence="3" id="KW-1185">Reference proteome</keyword>
<evidence type="ECO:0000313" key="3">
    <source>
        <dbReference type="Proteomes" id="UP000182961"/>
    </source>
</evidence>
<proteinExistence type="predicted"/>
<dbReference type="PANTHER" id="PTHR45947:SF3">
    <property type="entry name" value="SULFOQUINOVOSYL TRANSFERASE SQD2"/>
    <property type="match status" value="1"/>
</dbReference>
<dbReference type="AlphaFoldDB" id="A0A1I4SH07"/>
<evidence type="ECO:0000313" key="2">
    <source>
        <dbReference type="EMBL" id="SFM63583.1"/>
    </source>
</evidence>
<dbReference type="Proteomes" id="UP000182961">
    <property type="component" value="Unassembled WGS sequence"/>
</dbReference>
<evidence type="ECO:0000259" key="1">
    <source>
        <dbReference type="Pfam" id="PF00534"/>
    </source>
</evidence>
<dbReference type="RefSeq" id="WP_024981585.1">
    <property type="nucleotide sequence ID" value="NZ_CBCRUM010000007.1"/>
</dbReference>
<dbReference type="eggNOG" id="COG0438">
    <property type="taxonomic scope" value="Bacteria"/>
</dbReference>
<dbReference type="PANTHER" id="PTHR45947">
    <property type="entry name" value="SULFOQUINOVOSYL TRANSFERASE SQD2"/>
    <property type="match status" value="1"/>
</dbReference>
<dbReference type="InterPro" id="IPR050194">
    <property type="entry name" value="Glycosyltransferase_grp1"/>
</dbReference>
<dbReference type="SUPFAM" id="SSF53756">
    <property type="entry name" value="UDP-Glycosyltransferase/glycogen phosphorylase"/>
    <property type="match status" value="1"/>
</dbReference>
<sequence>MEKRILIFGPIGDFGGRELESGFIASVLSSKFDVAICSSGTISEKSQFFDFNKGLNVFSVNQLLFDKYWIIRILAYLSFLKNKSKGIISSYSNNLIIKRFFNYEKKTQIVLDELISDYDLIFICAQLTSGLIDEVIKISKDKGKKVIFRTTGAITEIDFAFITEVDCFIHHSLNNAKRIEDYKPHRYEIIDQCAYHERDLLKIPILKSNVKTFLTVSRLVKEKNIDVIIKAFQKSKRAGDRLFVIGDGLEYDNLLKIAAVDEDVIFTGLVSNADLYKYFSFADCVIISYFELETGPLTGIEAMAASRLIISSRTGAMQERIPFNNFWHNNTESDIVEQINLVKQLNNVEIFEMSKNIRNRYLQEYSLKNIAHKYLDIVEAIVVN</sequence>
<feature type="domain" description="Glycosyl transferase family 1" evidence="1">
    <location>
        <begin position="206"/>
        <end position="344"/>
    </location>
</feature>
<keyword evidence="2" id="KW-0808">Transferase</keyword>
<organism evidence="2 3">
    <name type="scientific">Flavobacterium succinicans</name>
    <dbReference type="NCBI Taxonomy" id="29536"/>
    <lineage>
        <taxon>Bacteria</taxon>
        <taxon>Pseudomonadati</taxon>
        <taxon>Bacteroidota</taxon>
        <taxon>Flavobacteriia</taxon>
        <taxon>Flavobacteriales</taxon>
        <taxon>Flavobacteriaceae</taxon>
        <taxon>Flavobacterium</taxon>
    </lineage>
</organism>
<reference evidence="3" key="1">
    <citation type="submission" date="2016-10" db="EMBL/GenBank/DDBJ databases">
        <authorList>
            <person name="Varghese N."/>
            <person name="Submissions S."/>
        </authorList>
    </citation>
    <scope>NUCLEOTIDE SEQUENCE [LARGE SCALE GENOMIC DNA]</scope>
    <source>
        <strain evidence="3">DSM 4002</strain>
    </source>
</reference>
<dbReference type="InterPro" id="IPR001296">
    <property type="entry name" value="Glyco_trans_1"/>
</dbReference>
<name>A0A1I4SH07_9FLAO</name>
<dbReference type="CDD" id="cd03801">
    <property type="entry name" value="GT4_PimA-like"/>
    <property type="match status" value="1"/>
</dbReference>
<dbReference type="Pfam" id="PF00534">
    <property type="entry name" value="Glycos_transf_1"/>
    <property type="match status" value="1"/>
</dbReference>
<dbReference type="Gene3D" id="3.40.50.2000">
    <property type="entry name" value="Glycogen Phosphorylase B"/>
    <property type="match status" value="1"/>
</dbReference>
<dbReference type="GO" id="GO:0016757">
    <property type="term" value="F:glycosyltransferase activity"/>
    <property type="evidence" value="ECO:0007669"/>
    <property type="project" value="InterPro"/>
</dbReference>
<dbReference type="EMBL" id="FOUT01000001">
    <property type="protein sequence ID" value="SFM63583.1"/>
    <property type="molecule type" value="Genomic_DNA"/>
</dbReference>